<dbReference type="Gene3D" id="1.20.1720.10">
    <property type="entry name" value="Multidrug resistance protein D"/>
    <property type="match status" value="1"/>
</dbReference>
<feature type="transmembrane region" description="Helical" evidence="6">
    <location>
        <begin position="231"/>
        <end position="248"/>
    </location>
</feature>
<evidence type="ECO:0000256" key="2">
    <source>
        <dbReference type="ARBA" id="ARBA00022448"/>
    </source>
</evidence>
<dbReference type="RefSeq" id="WP_039345659.1">
    <property type="nucleotide sequence ID" value="NZ_PGEZ01000001.1"/>
</dbReference>
<comment type="subcellular location">
    <subcellularLocation>
        <location evidence="1">Cell membrane</location>
        <topology evidence="1">Multi-pass membrane protein</topology>
    </subcellularLocation>
</comment>
<dbReference type="SUPFAM" id="SSF103473">
    <property type="entry name" value="MFS general substrate transporter"/>
    <property type="match status" value="2"/>
</dbReference>
<feature type="transmembrane region" description="Helical" evidence="6">
    <location>
        <begin position="439"/>
        <end position="461"/>
    </location>
</feature>
<keyword evidence="5 6" id="KW-0472">Membrane</keyword>
<evidence type="ECO:0000256" key="6">
    <source>
        <dbReference type="SAM" id="Phobius"/>
    </source>
</evidence>
<keyword evidence="9" id="KW-1185">Reference proteome</keyword>
<evidence type="ECO:0000313" key="9">
    <source>
        <dbReference type="Proteomes" id="UP000230842"/>
    </source>
</evidence>
<feature type="domain" description="Major facilitator superfamily (MFS) profile" evidence="7">
    <location>
        <begin position="15"/>
        <end position="466"/>
    </location>
</feature>
<feature type="transmembrane region" description="Helical" evidence="6">
    <location>
        <begin position="51"/>
        <end position="69"/>
    </location>
</feature>
<evidence type="ECO:0000256" key="5">
    <source>
        <dbReference type="ARBA" id="ARBA00023136"/>
    </source>
</evidence>
<feature type="transmembrane region" description="Helical" evidence="6">
    <location>
        <begin position="166"/>
        <end position="187"/>
    </location>
</feature>
<gene>
    <name evidence="8" type="ORF">CLV56_0758</name>
</gene>
<dbReference type="AlphaFoldDB" id="A0A0B2BJT9"/>
<sequence>MSSPSRTRDLPPALSVVALCIGGLAAALTQTLVIPIQPELPDLLDTSASNAAWVVTITLLTAGVATVVAGRLADMFGKQRVLAVSATILVVGSVVCALSDSLVPMLVGRGMQGLAMGFIPVGISLIREITPPDMAATAVAAMSATLGVGAAIGLPLAAWIVEVGNWHTLFWASAGVAAIVLALVVLVVPHVHDAHPARLDLVGTIGLAVGLVAFLVGISKATTWGWADARTIGAIVGGLVVLVLWGLYELRQSDPLVDLRASAQLPVLMTNVAAVAIGFGMMAQSIVVPQLLQLPEATGYGLGQTILQAGLWMAPAGLMMMVFAPVSSRLITGIGARITLVIGAIVLGCGYVVAVFMMDAPWQLLVASIVASAGVGIGYAAMPTLILDSTPPNEAAAAVGLNTLTRSLGTTLAAAVMGTVLSSNTVAFGDGFAVPSQDAFTACFVIGAAAALLGAALAATIPSRHRRADTTVPEPLEPVAAEG</sequence>
<dbReference type="InterPro" id="IPR020846">
    <property type="entry name" value="MFS_dom"/>
</dbReference>
<evidence type="ECO:0000256" key="1">
    <source>
        <dbReference type="ARBA" id="ARBA00004651"/>
    </source>
</evidence>
<comment type="caution">
    <text evidence="8">The sequence shown here is derived from an EMBL/GenBank/DDBJ whole genome shotgun (WGS) entry which is preliminary data.</text>
</comment>
<dbReference type="InterPro" id="IPR011701">
    <property type="entry name" value="MFS"/>
</dbReference>
<feature type="transmembrane region" description="Helical" evidence="6">
    <location>
        <begin position="199"/>
        <end position="219"/>
    </location>
</feature>
<evidence type="ECO:0000313" key="8">
    <source>
        <dbReference type="EMBL" id="PJJ56549.1"/>
    </source>
</evidence>
<feature type="transmembrane region" description="Helical" evidence="6">
    <location>
        <begin position="306"/>
        <end position="326"/>
    </location>
</feature>
<feature type="transmembrane region" description="Helical" evidence="6">
    <location>
        <begin position="364"/>
        <end position="387"/>
    </location>
</feature>
<feature type="transmembrane region" description="Helical" evidence="6">
    <location>
        <begin position="138"/>
        <end position="160"/>
    </location>
</feature>
<dbReference type="CDD" id="cd17504">
    <property type="entry name" value="MFS_MMR_MDR_like"/>
    <property type="match status" value="1"/>
</dbReference>
<dbReference type="EMBL" id="PGEZ01000001">
    <property type="protein sequence ID" value="PJJ56549.1"/>
    <property type="molecule type" value="Genomic_DNA"/>
</dbReference>
<evidence type="ECO:0000256" key="4">
    <source>
        <dbReference type="ARBA" id="ARBA00022989"/>
    </source>
</evidence>
<dbReference type="Gene3D" id="1.20.1250.20">
    <property type="entry name" value="MFS general substrate transporter like domains"/>
    <property type="match status" value="1"/>
</dbReference>
<name>A0A0B2BJT9_9ACTN</name>
<dbReference type="PANTHER" id="PTHR42718">
    <property type="entry name" value="MAJOR FACILITATOR SUPERFAMILY MULTIDRUG TRANSPORTER MFSC"/>
    <property type="match status" value="1"/>
</dbReference>
<dbReference type="GO" id="GO:0022857">
    <property type="term" value="F:transmembrane transporter activity"/>
    <property type="evidence" value="ECO:0007669"/>
    <property type="project" value="InterPro"/>
</dbReference>
<accession>A0A0B2BJT9</accession>
<dbReference type="OrthoDB" id="4484751at2"/>
<keyword evidence="3 6" id="KW-0812">Transmembrane</keyword>
<dbReference type="Pfam" id="PF07690">
    <property type="entry name" value="MFS_1"/>
    <property type="match status" value="1"/>
</dbReference>
<feature type="transmembrane region" description="Helical" evidence="6">
    <location>
        <begin position="81"/>
        <end position="100"/>
    </location>
</feature>
<reference evidence="8 9" key="1">
    <citation type="submission" date="2017-11" db="EMBL/GenBank/DDBJ databases">
        <title>Genomic Encyclopedia of Archaeal and Bacterial Type Strains, Phase II (KMG-II): From Individual Species to Whole Genera.</title>
        <authorList>
            <person name="Goeker M."/>
        </authorList>
    </citation>
    <scope>NUCLEOTIDE SEQUENCE [LARGE SCALE GENOMIC DNA]</scope>
    <source>
        <strain evidence="8 9">DSM 27763</strain>
    </source>
</reference>
<dbReference type="InterPro" id="IPR036259">
    <property type="entry name" value="MFS_trans_sf"/>
</dbReference>
<keyword evidence="2" id="KW-0813">Transport</keyword>
<dbReference type="PROSITE" id="PS50850">
    <property type="entry name" value="MFS"/>
    <property type="match status" value="1"/>
</dbReference>
<keyword evidence="4 6" id="KW-1133">Transmembrane helix</keyword>
<feature type="transmembrane region" description="Helical" evidence="6">
    <location>
        <begin position="268"/>
        <end position="286"/>
    </location>
</feature>
<feature type="transmembrane region" description="Helical" evidence="6">
    <location>
        <begin position="106"/>
        <end position="126"/>
    </location>
</feature>
<dbReference type="GO" id="GO:0005886">
    <property type="term" value="C:plasma membrane"/>
    <property type="evidence" value="ECO:0007669"/>
    <property type="project" value="UniProtKB-SubCell"/>
</dbReference>
<proteinExistence type="predicted"/>
<dbReference type="PANTHER" id="PTHR42718:SF9">
    <property type="entry name" value="MAJOR FACILITATOR SUPERFAMILY MULTIDRUG TRANSPORTER MFSC"/>
    <property type="match status" value="1"/>
</dbReference>
<feature type="transmembrane region" description="Helical" evidence="6">
    <location>
        <begin position="338"/>
        <end position="358"/>
    </location>
</feature>
<evidence type="ECO:0000259" key="7">
    <source>
        <dbReference type="PROSITE" id="PS50850"/>
    </source>
</evidence>
<dbReference type="Proteomes" id="UP000230842">
    <property type="component" value="Unassembled WGS sequence"/>
</dbReference>
<organism evidence="8 9">
    <name type="scientific">Mumia flava</name>
    <dbReference type="NCBI Taxonomy" id="1348852"/>
    <lineage>
        <taxon>Bacteria</taxon>
        <taxon>Bacillati</taxon>
        <taxon>Actinomycetota</taxon>
        <taxon>Actinomycetes</taxon>
        <taxon>Propionibacteriales</taxon>
        <taxon>Nocardioidaceae</taxon>
        <taxon>Mumia</taxon>
    </lineage>
</organism>
<protein>
    <submittedName>
        <fullName evidence="8">MFS transporter</fullName>
    </submittedName>
</protein>
<evidence type="ECO:0000256" key="3">
    <source>
        <dbReference type="ARBA" id="ARBA00022692"/>
    </source>
</evidence>
<feature type="transmembrane region" description="Helical" evidence="6">
    <location>
        <begin position="408"/>
        <end position="427"/>
    </location>
</feature>